<evidence type="ECO:0000256" key="2">
    <source>
        <dbReference type="ARBA" id="ARBA00022692"/>
    </source>
</evidence>
<dbReference type="PANTHER" id="PTHR12428">
    <property type="entry name" value="OXA1"/>
    <property type="match status" value="1"/>
</dbReference>
<name>V5HCK0_IXORI</name>
<reference evidence="8" key="1">
    <citation type="journal article" date="2015" name="Sci. Rep.">
        <title>Tissue- and time-dependent transcription in Ixodes ricinus salivary glands and midguts when blood feeding on the vertebrate host.</title>
        <authorList>
            <person name="Kotsyfakis M."/>
            <person name="Schwarz A."/>
            <person name="Erhart J."/>
            <person name="Ribeiro J.M."/>
        </authorList>
    </citation>
    <scope>NUCLEOTIDE SEQUENCE</scope>
    <source>
        <tissue evidence="8">Salivary gland and midgut</tissue>
    </source>
</reference>
<comment type="similarity">
    <text evidence="5">Belongs to the OXA1/ALB3/YidC family.</text>
</comment>
<dbReference type="GO" id="GO:0033617">
    <property type="term" value="P:mitochondrial respiratory chain complex IV assembly"/>
    <property type="evidence" value="ECO:0007669"/>
    <property type="project" value="TreeGrafter"/>
</dbReference>
<dbReference type="AlphaFoldDB" id="V5HCK0"/>
<evidence type="ECO:0000259" key="7">
    <source>
        <dbReference type="Pfam" id="PF02096"/>
    </source>
</evidence>
<protein>
    <recommendedName>
        <fullName evidence="7">Membrane insertase YidC/Oxa/ALB C-terminal domain-containing protein</fullName>
    </recommendedName>
</protein>
<dbReference type="EMBL" id="GANP01003233">
    <property type="protein sequence ID" value="JAB81235.1"/>
    <property type="molecule type" value="mRNA"/>
</dbReference>
<evidence type="ECO:0000256" key="1">
    <source>
        <dbReference type="ARBA" id="ARBA00004141"/>
    </source>
</evidence>
<dbReference type="InterPro" id="IPR001708">
    <property type="entry name" value="YidC/ALB3/OXA1/COX18"/>
</dbReference>
<feature type="transmembrane region" description="Helical" evidence="6">
    <location>
        <begin position="167"/>
        <end position="183"/>
    </location>
</feature>
<evidence type="ECO:0000256" key="4">
    <source>
        <dbReference type="ARBA" id="ARBA00023136"/>
    </source>
</evidence>
<feature type="transmembrane region" description="Helical" evidence="6">
    <location>
        <begin position="254"/>
        <end position="273"/>
    </location>
</feature>
<evidence type="ECO:0000313" key="8">
    <source>
        <dbReference type="EMBL" id="JAB81235.1"/>
    </source>
</evidence>
<feature type="transmembrane region" description="Helical" evidence="6">
    <location>
        <begin position="279"/>
        <end position="296"/>
    </location>
</feature>
<keyword evidence="3 6" id="KW-1133">Transmembrane helix</keyword>
<evidence type="ECO:0000256" key="3">
    <source>
        <dbReference type="ARBA" id="ARBA00022989"/>
    </source>
</evidence>
<organism evidence="8">
    <name type="scientific">Ixodes ricinus</name>
    <name type="common">Common tick</name>
    <name type="synonym">Acarus ricinus</name>
    <dbReference type="NCBI Taxonomy" id="34613"/>
    <lineage>
        <taxon>Eukaryota</taxon>
        <taxon>Metazoa</taxon>
        <taxon>Ecdysozoa</taxon>
        <taxon>Arthropoda</taxon>
        <taxon>Chelicerata</taxon>
        <taxon>Arachnida</taxon>
        <taxon>Acari</taxon>
        <taxon>Parasitiformes</taxon>
        <taxon>Ixodida</taxon>
        <taxon>Ixodoidea</taxon>
        <taxon>Ixodidae</taxon>
        <taxon>Ixodinae</taxon>
        <taxon>Ixodes</taxon>
    </lineage>
</organism>
<dbReference type="GO" id="GO:0032977">
    <property type="term" value="F:membrane insertase activity"/>
    <property type="evidence" value="ECO:0007669"/>
    <property type="project" value="InterPro"/>
</dbReference>
<keyword evidence="4 6" id="KW-0472">Membrane</keyword>
<keyword evidence="2 5" id="KW-0812">Transmembrane</keyword>
<feature type="domain" description="Membrane insertase YidC/Oxa/ALB C-terminal" evidence="7">
    <location>
        <begin position="77"/>
        <end position="295"/>
    </location>
</feature>
<sequence length="335" mass="38678">MFRFREVQLVRRAWVANRQFCALVRQEPALLRTQTQRATKYRHFSFESWGMALSRSAPVAYAQEFLETVHMNSGLSWCTTIVATSLALRIVVTLPLAVYQSHIIARLANLDKEIAQIAHELRGETARAVRMYNLDEKQAKYLYRRSLKKQINNLIVRDNCHPFKSSLVIWFQLPLWIGLSVALRNMAYMMPYQDMAAQALFLELSVGGALWFPNLTLPDPSFRDACAPRNHQPPEHCSFTRCNITKQLTKVRKVLTYTLRGMSVLMIPIASIMPTDVTLYWLCSSGFALGQNLLMINPKFRRACRIPRTANESQTPFRDLLDRLKKRFEFNKTGT</sequence>
<dbReference type="GO" id="GO:0032979">
    <property type="term" value="P:protein insertion into mitochondrial inner membrane from matrix"/>
    <property type="evidence" value="ECO:0007669"/>
    <property type="project" value="TreeGrafter"/>
</dbReference>
<dbReference type="PANTHER" id="PTHR12428:SF65">
    <property type="entry name" value="CYTOCHROME C OXIDASE ASSEMBLY PROTEIN COX18, MITOCHONDRIAL"/>
    <property type="match status" value="1"/>
</dbReference>
<dbReference type="Pfam" id="PF02096">
    <property type="entry name" value="60KD_IMP"/>
    <property type="match status" value="1"/>
</dbReference>
<dbReference type="GO" id="GO:0005743">
    <property type="term" value="C:mitochondrial inner membrane"/>
    <property type="evidence" value="ECO:0007669"/>
    <property type="project" value="TreeGrafter"/>
</dbReference>
<comment type="subcellular location">
    <subcellularLocation>
        <location evidence="1 5">Membrane</location>
        <topology evidence="1 5">Multi-pass membrane protein</topology>
    </subcellularLocation>
</comment>
<evidence type="ECO:0000256" key="5">
    <source>
        <dbReference type="RuleBase" id="RU003945"/>
    </source>
</evidence>
<evidence type="ECO:0000256" key="6">
    <source>
        <dbReference type="SAM" id="Phobius"/>
    </source>
</evidence>
<dbReference type="InterPro" id="IPR028055">
    <property type="entry name" value="YidC/Oxa/ALB_C"/>
</dbReference>
<proteinExistence type="evidence at transcript level"/>
<accession>V5HCK0</accession>
<dbReference type="CDD" id="cd20069">
    <property type="entry name" value="5TM_Oxa1-like"/>
    <property type="match status" value="1"/>
</dbReference>